<proteinExistence type="predicted"/>
<keyword evidence="9" id="KW-1185">Reference proteome</keyword>
<evidence type="ECO:0000256" key="6">
    <source>
        <dbReference type="ARBA" id="ARBA00023014"/>
    </source>
</evidence>
<dbReference type="InterPro" id="IPR034391">
    <property type="entry name" value="AdoMet-like_SPASM_containing"/>
</dbReference>
<dbReference type="InterPro" id="IPR058240">
    <property type="entry name" value="rSAM_sf"/>
</dbReference>
<keyword evidence="4" id="KW-0479">Metal-binding</keyword>
<evidence type="ECO:0000256" key="1">
    <source>
        <dbReference type="ARBA" id="ARBA00001966"/>
    </source>
</evidence>
<gene>
    <name evidence="8" type="ORF">FO442_14615</name>
</gene>
<keyword evidence="3" id="KW-0949">S-adenosyl-L-methionine</keyword>
<dbReference type="InterPro" id="IPR007197">
    <property type="entry name" value="rSAM"/>
</dbReference>
<dbReference type="GO" id="GO:0003824">
    <property type="term" value="F:catalytic activity"/>
    <property type="evidence" value="ECO:0007669"/>
    <property type="project" value="InterPro"/>
</dbReference>
<evidence type="ECO:0000256" key="5">
    <source>
        <dbReference type="ARBA" id="ARBA00023004"/>
    </source>
</evidence>
<evidence type="ECO:0000256" key="4">
    <source>
        <dbReference type="ARBA" id="ARBA00022723"/>
    </source>
</evidence>
<dbReference type="CDD" id="cd01335">
    <property type="entry name" value="Radical_SAM"/>
    <property type="match status" value="1"/>
</dbReference>
<feature type="domain" description="Radical SAM core" evidence="7">
    <location>
        <begin position="41"/>
        <end position="261"/>
    </location>
</feature>
<reference evidence="8 9" key="1">
    <citation type="submission" date="2019-07" db="EMBL/GenBank/DDBJ databases">
        <authorList>
            <person name="Huq M.A."/>
        </authorList>
    </citation>
    <scope>NUCLEOTIDE SEQUENCE [LARGE SCALE GENOMIC DNA]</scope>
    <source>
        <strain evidence="8 9">MAH-3</strain>
    </source>
</reference>
<evidence type="ECO:0000259" key="7">
    <source>
        <dbReference type="PROSITE" id="PS51918"/>
    </source>
</evidence>
<dbReference type="InterPro" id="IPR050377">
    <property type="entry name" value="Radical_SAM_PqqE_MftC-like"/>
</dbReference>
<organism evidence="8 9">
    <name type="scientific">Fluviicola chungangensis</name>
    <dbReference type="NCBI Taxonomy" id="2597671"/>
    <lineage>
        <taxon>Bacteria</taxon>
        <taxon>Pseudomonadati</taxon>
        <taxon>Bacteroidota</taxon>
        <taxon>Flavobacteriia</taxon>
        <taxon>Flavobacteriales</taxon>
        <taxon>Crocinitomicaceae</taxon>
        <taxon>Fluviicola</taxon>
    </lineage>
</organism>
<dbReference type="GO" id="GO:0046872">
    <property type="term" value="F:metal ion binding"/>
    <property type="evidence" value="ECO:0007669"/>
    <property type="project" value="UniProtKB-KW"/>
</dbReference>
<name>A0A556MP59_9FLAO</name>
<dbReference type="AlphaFoldDB" id="A0A556MP59"/>
<evidence type="ECO:0000313" key="8">
    <source>
        <dbReference type="EMBL" id="TSJ41686.1"/>
    </source>
</evidence>
<comment type="caution">
    <text evidence="8">The sequence shown here is derived from an EMBL/GenBank/DDBJ whole genome shotgun (WGS) entry which is preliminary data.</text>
</comment>
<dbReference type="GO" id="GO:0051536">
    <property type="term" value="F:iron-sulfur cluster binding"/>
    <property type="evidence" value="ECO:0007669"/>
    <property type="project" value="UniProtKB-KW"/>
</dbReference>
<dbReference type="PANTHER" id="PTHR11228:SF35">
    <property type="entry name" value="MOLYBDENUM COFACTOR BIOSYNTHESIS PROTEIN A-RELATED"/>
    <property type="match status" value="1"/>
</dbReference>
<keyword evidence="5" id="KW-0408">Iron</keyword>
<dbReference type="SFLD" id="SFLDG01067">
    <property type="entry name" value="SPASM/twitch_domain_containing"/>
    <property type="match status" value="1"/>
</dbReference>
<dbReference type="SFLD" id="SFLDG01387">
    <property type="entry name" value="BtrN-like_SPASM_domain_contain"/>
    <property type="match status" value="1"/>
</dbReference>
<dbReference type="PROSITE" id="PS51918">
    <property type="entry name" value="RADICAL_SAM"/>
    <property type="match status" value="1"/>
</dbReference>
<dbReference type="RefSeq" id="WP_144333944.1">
    <property type="nucleotide sequence ID" value="NZ_VLPL01000007.1"/>
</dbReference>
<dbReference type="Proteomes" id="UP000316008">
    <property type="component" value="Unassembled WGS sequence"/>
</dbReference>
<keyword evidence="2" id="KW-0004">4Fe-4S</keyword>
<accession>A0A556MP59</accession>
<dbReference type="Pfam" id="PF13186">
    <property type="entry name" value="SPASM"/>
    <property type="match status" value="1"/>
</dbReference>
<evidence type="ECO:0000256" key="2">
    <source>
        <dbReference type="ARBA" id="ARBA00022485"/>
    </source>
</evidence>
<dbReference type="EMBL" id="VLPL01000007">
    <property type="protein sequence ID" value="TSJ41686.1"/>
    <property type="molecule type" value="Genomic_DNA"/>
</dbReference>
<dbReference type="InterPro" id="IPR023885">
    <property type="entry name" value="4Fe4S-binding_SPASM_dom"/>
</dbReference>
<sequence length="340" mass="39134">MSTFKDQRNIVKHLSIQRVWNLMLLRFSYALARLFNLQKNWGQPFALSIEPTTACNLGCPACPSGLKAFSRPTGKIDLYHHQNWLSQVANSVFYINYYFQGEPFLHPQFLELIKEAKRKKIYTATSTNAHFIDEKKAREIVASGLDRLIISIDGLTQETYESYRVHGKLEKVITGSKALVQAKKEAQSATPHLIFQFLVVKANEHQISEVQELATEIGIDEVRFKTAQVYDYEHGNELIPDNEAYSRYVKQKDGTYRFKYKGGNSCWRMWSSSVITWDGQVVPCCFDKDAHHTLGSLQEHSFETIWKNPAYRSFRNAVLQDRNSIEICTNCSEGAKVWID</sequence>
<protein>
    <submittedName>
        <fullName evidence="8">Radical SAM protein</fullName>
    </submittedName>
</protein>
<dbReference type="Pfam" id="PF04055">
    <property type="entry name" value="Radical_SAM"/>
    <property type="match status" value="1"/>
</dbReference>
<evidence type="ECO:0000313" key="9">
    <source>
        <dbReference type="Proteomes" id="UP000316008"/>
    </source>
</evidence>
<dbReference type="InterPro" id="IPR013785">
    <property type="entry name" value="Aldolase_TIM"/>
</dbReference>
<keyword evidence="6" id="KW-0411">Iron-sulfur</keyword>
<dbReference type="OrthoDB" id="9763993at2"/>
<dbReference type="SFLD" id="SFLDS00029">
    <property type="entry name" value="Radical_SAM"/>
    <property type="match status" value="1"/>
</dbReference>
<dbReference type="Gene3D" id="3.20.20.70">
    <property type="entry name" value="Aldolase class I"/>
    <property type="match status" value="1"/>
</dbReference>
<comment type="cofactor">
    <cofactor evidence="1">
        <name>[4Fe-4S] cluster</name>
        <dbReference type="ChEBI" id="CHEBI:49883"/>
    </cofactor>
</comment>
<dbReference type="PANTHER" id="PTHR11228">
    <property type="entry name" value="RADICAL SAM DOMAIN PROTEIN"/>
    <property type="match status" value="1"/>
</dbReference>
<evidence type="ECO:0000256" key="3">
    <source>
        <dbReference type="ARBA" id="ARBA00022691"/>
    </source>
</evidence>
<dbReference type="SUPFAM" id="SSF102114">
    <property type="entry name" value="Radical SAM enzymes"/>
    <property type="match status" value="1"/>
</dbReference>